<organism evidence="1 2">
    <name type="scientific">Cardiocondyla obscurior</name>
    <dbReference type="NCBI Taxonomy" id="286306"/>
    <lineage>
        <taxon>Eukaryota</taxon>
        <taxon>Metazoa</taxon>
        <taxon>Ecdysozoa</taxon>
        <taxon>Arthropoda</taxon>
        <taxon>Hexapoda</taxon>
        <taxon>Insecta</taxon>
        <taxon>Pterygota</taxon>
        <taxon>Neoptera</taxon>
        <taxon>Endopterygota</taxon>
        <taxon>Hymenoptera</taxon>
        <taxon>Apocrita</taxon>
        <taxon>Aculeata</taxon>
        <taxon>Formicoidea</taxon>
        <taxon>Formicidae</taxon>
        <taxon>Myrmicinae</taxon>
        <taxon>Cardiocondyla</taxon>
    </lineage>
</organism>
<dbReference type="Proteomes" id="UP001430953">
    <property type="component" value="Unassembled WGS sequence"/>
</dbReference>
<evidence type="ECO:0008006" key="3">
    <source>
        <dbReference type="Google" id="ProtNLM"/>
    </source>
</evidence>
<dbReference type="EMBL" id="JADYXP020000020">
    <property type="protein sequence ID" value="KAL0104551.1"/>
    <property type="molecule type" value="Genomic_DNA"/>
</dbReference>
<gene>
    <name evidence="1" type="ORF">PUN28_017347</name>
</gene>
<evidence type="ECO:0000313" key="2">
    <source>
        <dbReference type="Proteomes" id="UP001430953"/>
    </source>
</evidence>
<protein>
    <recommendedName>
        <fullName evidence="3">Secreted protein</fullName>
    </recommendedName>
</protein>
<sequence length="107" mass="12877">MYSKMHSVITYVLSIYLFLSRRVDVPINLFLLIKYSICTRLTKMPRDNYRHRPSKKKKKKRMQDKVTIYKSELMHLTVYRRAVVSKIKYFPSHVDVRRCRSNSASFA</sequence>
<comment type="caution">
    <text evidence="1">The sequence shown here is derived from an EMBL/GenBank/DDBJ whole genome shotgun (WGS) entry which is preliminary data.</text>
</comment>
<proteinExistence type="predicted"/>
<accession>A0AAW2EQP0</accession>
<name>A0AAW2EQP0_9HYME</name>
<dbReference type="AlphaFoldDB" id="A0AAW2EQP0"/>
<keyword evidence="2" id="KW-1185">Reference proteome</keyword>
<reference evidence="1 2" key="1">
    <citation type="submission" date="2023-03" db="EMBL/GenBank/DDBJ databases">
        <title>High recombination rates correlate with genetic variation in Cardiocondyla obscurior ants.</title>
        <authorList>
            <person name="Errbii M."/>
        </authorList>
    </citation>
    <scope>NUCLEOTIDE SEQUENCE [LARGE SCALE GENOMIC DNA]</scope>
    <source>
        <strain evidence="1">Alpha-2009</strain>
        <tissue evidence="1">Whole body</tissue>
    </source>
</reference>
<evidence type="ECO:0000313" key="1">
    <source>
        <dbReference type="EMBL" id="KAL0104551.1"/>
    </source>
</evidence>